<feature type="region of interest" description="Disordered" evidence="1">
    <location>
        <begin position="373"/>
        <end position="467"/>
    </location>
</feature>
<keyword evidence="3" id="KW-1185">Reference proteome</keyword>
<accession>A0A1X6P6Y6</accession>
<proteinExistence type="predicted"/>
<organism evidence="2 3">
    <name type="scientific">Porphyra umbilicalis</name>
    <name type="common">Purple laver</name>
    <name type="synonym">Red alga</name>
    <dbReference type="NCBI Taxonomy" id="2786"/>
    <lineage>
        <taxon>Eukaryota</taxon>
        <taxon>Rhodophyta</taxon>
        <taxon>Bangiophyceae</taxon>
        <taxon>Bangiales</taxon>
        <taxon>Bangiaceae</taxon>
        <taxon>Porphyra</taxon>
    </lineage>
</organism>
<evidence type="ECO:0000313" key="2">
    <source>
        <dbReference type="EMBL" id="OSX76587.1"/>
    </source>
</evidence>
<gene>
    <name evidence="2" type="ORF">BU14_0184s0014</name>
</gene>
<protein>
    <submittedName>
        <fullName evidence="2">Uncharacterized protein</fullName>
    </submittedName>
</protein>
<evidence type="ECO:0000313" key="3">
    <source>
        <dbReference type="Proteomes" id="UP000218209"/>
    </source>
</evidence>
<dbReference type="Proteomes" id="UP000218209">
    <property type="component" value="Unassembled WGS sequence"/>
</dbReference>
<feature type="region of interest" description="Disordered" evidence="1">
    <location>
        <begin position="249"/>
        <end position="286"/>
    </location>
</feature>
<sequence>MDGVASVPEAASTVIALQPPRTQAQKEKKDAAWVRVLKPVLDGWVESKFVHATCAADMWLAMAEVNVFLRDWVMARFDVDAKYAVRFLTRRWRLPTRTSKKAAERVAAAVAADAPQPETKMTAAYRYLHRVVYHFYESIGNKAVSVFATHVNDNGGRGTLRRVRGTSTKLEVYFKPKDAAGLLEDNLFLKDTNCVAGLVRALAVIFGDYGVLHRFSEPRPTASGPRTLVCRNAYIALVATKVRAHLANRAQAKDSDDEAKGGDATDGDGGIISETGVPPPDADTGPVLNPGHRIEVEHELVTVGDIFKPWGTAAVNGLRISDARDSSRTDTTRPSTRPQRSPSAGVTAGAAAAAAAATAVAAASVLGSAAVADSGAVTGRQTTAVEGRPATSAAGSVESVPAGPVHLPPNGSNRDVTVDGRTNGAREGSMAISGTAAGTVGSNSTDGYTTTEGDGEEAPSRRRRTPAEMAAAAASRAARRVWMYEQNKRLQVGVNN</sequence>
<dbReference type="EMBL" id="KV918861">
    <property type="protein sequence ID" value="OSX76587.1"/>
    <property type="molecule type" value="Genomic_DNA"/>
</dbReference>
<feature type="compositionally biased region" description="Basic and acidic residues" evidence="1">
    <location>
        <begin position="321"/>
        <end position="331"/>
    </location>
</feature>
<feature type="region of interest" description="Disordered" evidence="1">
    <location>
        <begin position="321"/>
        <end position="346"/>
    </location>
</feature>
<feature type="compositionally biased region" description="Low complexity" evidence="1">
    <location>
        <begin position="332"/>
        <end position="346"/>
    </location>
</feature>
<evidence type="ECO:0000256" key="1">
    <source>
        <dbReference type="SAM" id="MobiDB-lite"/>
    </source>
</evidence>
<name>A0A1X6P6Y6_PORUM</name>
<feature type="compositionally biased region" description="Basic and acidic residues" evidence="1">
    <location>
        <begin position="251"/>
        <end position="263"/>
    </location>
</feature>
<reference evidence="2 3" key="1">
    <citation type="submission" date="2017-03" db="EMBL/GenBank/DDBJ databases">
        <title>WGS assembly of Porphyra umbilicalis.</title>
        <authorList>
            <person name="Brawley S.H."/>
            <person name="Blouin N.A."/>
            <person name="Ficko-Blean E."/>
            <person name="Wheeler G.L."/>
            <person name="Lohr M."/>
            <person name="Goodson H.V."/>
            <person name="Jenkins J.W."/>
            <person name="Blaby-Haas C.E."/>
            <person name="Helliwell K.E."/>
            <person name="Chan C."/>
            <person name="Marriage T."/>
            <person name="Bhattacharya D."/>
            <person name="Klein A.S."/>
            <person name="Badis Y."/>
            <person name="Brodie J."/>
            <person name="Cao Y."/>
            <person name="Collen J."/>
            <person name="Dittami S.M."/>
            <person name="Gachon C.M."/>
            <person name="Green B.R."/>
            <person name="Karpowicz S."/>
            <person name="Kim J.W."/>
            <person name="Kudahl U."/>
            <person name="Lin S."/>
            <person name="Michel G."/>
            <person name="Mittag M."/>
            <person name="Olson B.J."/>
            <person name="Pangilinan J."/>
            <person name="Peng Y."/>
            <person name="Qiu H."/>
            <person name="Shu S."/>
            <person name="Singer J.T."/>
            <person name="Smith A.G."/>
            <person name="Sprecher B.N."/>
            <person name="Wagner V."/>
            <person name="Wang W."/>
            <person name="Wang Z.-Y."/>
            <person name="Yan J."/>
            <person name="Yarish C."/>
            <person name="Zoeuner-Riek S."/>
            <person name="Zhuang Y."/>
            <person name="Zou Y."/>
            <person name="Lindquist E.A."/>
            <person name="Grimwood J."/>
            <person name="Barry K."/>
            <person name="Rokhsar D.S."/>
            <person name="Schmutz J."/>
            <person name="Stiller J.W."/>
            <person name="Grossman A.R."/>
            <person name="Prochnik S.E."/>
        </authorList>
    </citation>
    <scope>NUCLEOTIDE SEQUENCE [LARGE SCALE GENOMIC DNA]</scope>
    <source>
        <strain evidence="2">4086291</strain>
    </source>
</reference>
<dbReference type="AlphaFoldDB" id="A0A1X6P6Y6"/>